<accession>M0LWR3</accession>
<evidence type="ECO:0000256" key="2">
    <source>
        <dbReference type="SAM" id="Phobius"/>
    </source>
</evidence>
<dbReference type="AlphaFoldDB" id="M0LWR3"/>
<organism evidence="3 4">
    <name type="scientific">Halococcus hamelinensis 100A6</name>
    <dbReference type="NCBI Taxonomy" id="1132509"/>
    <lineage>
        <taxon>Archaea</taxon>
        <taxon>Methanobacteriati</taxon>
        <taxon>Methanobacteriota</taxon>
        <taxon>Stenosarchaea group</taxon>
        <taxon>Halobacteria</taxon>
        <taxon>Halobacteriales</taxon>
        <taxon>Halococcaceae</taxon>
        <taxon>Halococcus</taxon>
    </lineage>
</organism>
<dbReference type="PATRIC" id="fig|1132509.6.peg.2437"/>
<evidence type="ECO:0000313" key="4">
    <source>
        <dbReference type="Proteomes" id="UP000011566"/>
    </source>
</evidence>
<dbReference type="OrthoDB" id="202667at2157"/>
<gene>
    <name evidence="3" type="ORF">C447_10785</name>
</gene>
<feature type="transmembrane region" description="Helical" evidence="2">
    <location>
        <begin position="521"/>
        <end position="543"/>
    </location>
</feature>
<keyword evidence="2" id="KW-0472">Membrane</keyword>
<reference evidence="3 4" key="1">
    <citation type="journal article" date="2014" name="PLoS Genet.">
        <title>Phylogenetically driven sequencing of extremely halophilic archaea reveals strategies for static and dynamic osmo-response.</title>
        <authorList>
            <person name="Becker E.A."/>
            <person name="Seitzer P.M."/>
            <person name="Tritt A."/>
            <person name="Larsen D."/>
            <person name="Krusor M."/>
            <person name="Yao A.I."/>
            <person name="Wu D."/>
            <person name="Madern D."/>
            <person name="Eisen J.A."/>
            <person name="Darling A.E."/>
            <person name="Facciotti M.T."/>
        </authorList>
    </citation>
    <scope>NUCLEOTIDE SEQUENCE [LARGE SCALE GENOMIC DNA]</scope>
    <source>
        <strain evidence="3 4">100A6</strain>
    </source>
</reference>
<dbReference type="EMBL" id="AOMB01000032">
    <property type="protein sequence ID" value="EMA37916.1"/>
    <property type="molecule type" value="Genomic_DNA"/>
</dbReference>
<proteinExistence type="predicted"/>
<evidence type="ECO:0000313" key="3">
    <source>
        <dbReference type="EMBL" id="EMA37916.1"/>
    </source>
</evidence>
<sequence length="549" mass="56820">MEEQASEIELTKRGVLRAGLGIGAGSALSRPVAARPEPSPGPVAVTNDARPGSRKFESPGSPSRAAYRALAAVERQVTQRSGSSDFDRTVNAVEYLGLGSNDAVNEALERADAAGDLDGVRLRFPAGTYRVADDVNISPAGPFGIVGPRAVFRVDPGVRCELNVHTGSRGLFEGFTIDQRADRAAVSLLLETDDHIDARGLTFRGPVEAVGDDQQALVRPVATSREASVRIENLRAVGGTNAGSHAWVRPESPPPGHVAGGVPGAFVGESNVGVVQFVEPVLHGWENGLYASRTPGAVQVVGGTFVNNNNTAVRISGAESFCDGATVVLDAGRWPDGRPGRFTIGEIQGVSGVRSETGPLNKEGARFRNLDVRARRLDRCPGLVVYDGSAATGRMHNCRLTNDIDGTPAVRIDEPGTGPHPASTGPQAIRMDRIEIRGSATGGPAVSGTDARPNTVLADSCVRLPGAGPASIVGVTTRNVGYGADCTASQGTDGPVGAPPGTPEVRDLTVRPPSPDPGLSGLGLLVAAGALVSFGTATLVPALRDRLRK</sequence>
<evidence type="ECO:0008006" key="5">
    <source>
        <dbReference type="Google" id="ProtNLM"/>
    </source>
</evidence>
<evidence type="ECO:0000256" key="1">
    <source>
        <dbReference type="SAM" id="MobiDB-lite"/>
    </source>
</evidence>
<comment type="caution">
    <text evidence="3">The sequence shown here is derived from an EMBL/GenBank/DDBJ whole genome shotgun (WGS) entry which is preliminary data.</text>
</comment>
<name>M0LWR3_9EURY</name>
<dbReference type="RefSeq" id="WP_007693739.1">
    <property type="nucleotide sequence ID" value="NZ_AJRK01000414.1"/>
</dbReference>
<keyword evidence="2" id="KW-1133">Transmembrane helix</keyword>
<keyword evidence="2" id="KW-0812">Transmembrane</keyword>
<feature type="region of interest" description="Disordered" evidence="1">
    <location>
        <begin position="27"/>
        <end position="63"/>
    </location>
</feature>
<keyword evidence="4" id="KW-1185">Reference proteome</keyword>
<protein>
    <recommendedName>
        <fullName evidence="5">Right handed beta helix domain-containing protein</fullName>
    </recommendedName>
</protein>
<dbReference type="Proteomes" id="UP000011566">
    <property type="component" value="Unassembled WGS sequence"/>
</dbReference>
<dbReference type="eggNOG" id="arCOG04012">
    <property type="taxonomic scope" value="Archaea"/>
</dbReference>